<keyword evidence="1" id="KW-0472">Membrane</keyword>
<feature type="domain" description="Piezo TM1-24" evidence="2">
    <location>
        <begin position="1"/>
        <end position="77"/>
    </location>
</feature>
<keyword evidence="1" id="KW-1133">Transmembrane helix</keyword>
<comment type="caution">
    <text evidence="3">The sequence shown here is derived from an EMBL/GenBank/DDBJ whole genome shotgun (WGS) entry which is preliminary data.</text>
</comment>
<evidence type="ECO:0000313" key="4">
    <source>
        <dbReference type="Proteomes" id="UP000252519"/>
    </source>
</evidence>
<dbReference type="OrthoDB" id="10355808at2759"/>
<organism evidence="3 4">
    <name type="scientific">Ancylostoma caninum</name>
    <name type="common">Dog hookworm</name>
    <dbReference type="NCBI Taxonomy" id="29170"/>
    <lineage>
        <taxon>Eukaryota</taxon>
        <taxon>Metazoa</taxon>
        <taxon>Ecdysozoa</taxon>
        <taxon>Nematoda</taxon>
        <taxon>Chromadorea</taxon>
        <taxon>Rhabditida</taxon>
        <taxon>Rhabditina</taxon>
        <taxon>Rhabditomorpha</taxon>
        <taxon>Strongyloidea</taxon>
        <taxon>Ancylostomatidae</taxon>
        <taxon>Ancylostomatinae</taxon>
        <taxon>Ancylostoma</taxon>
    </lineage>
</organism>
<dbReference type="Proteomes" id="UP000252519">
    <property type="component" value="Unassembled WGS sequence"/>
</dbReference>
<dbReference type="AlphaFoldDB" id="A0A368EZP0"/>
<keyword evidence="1" id="KW-0812">Transmembrane</keyword>
<keyword evidence="4" id="KW-1185">Reference proteome</keyword>
<protein>
    <recommendedName>
        <fullName evidence="2">Piezo TM1-24 domain-containing protein</fullName>
    </recommendedName>
</protein>
<dbReference type="Pfam" id="PF24871">
    <property type="entry name" value="Piezo_TM1-24"/>
    <property type="match status" value="1"/>
</dbReference>
<feature type="transmembrane region" description="Helical" evidence="1">
    <location>
        <begin position="72"/>
        <end position="93"/>
    </location>
</feature>
<evidence type="ECO:0000256" key="1">
    <source>
        <dbReference type="SAM" id="Phobius"/>
    </source>
</evidence>
<sequence length="105" mass="11728">MFKDSRGASFAVAPTITVYIEFLLLAQYACSMNVNPQELRMPDWLKMVGFVIASDMWAAFVTLTVKVGVRHAFFCLLIVDFCFSSASAFPNFAESESLSSVFHHC</sequence>
<feature type="transmembrane region" description="Helical" evidence="1">
    <location>
        <begin position="7"/>
        <end position="29"/>
    </location>
</feature>
<gene>
    <name evidence="3" type="ORF">ANCCAN_29023</name>
</gene>
<reference evidence="3 4" key="1">
    <citation type="submission" date="2014-10" db="EMBL/GenBank/DDBJ databases">
        <title>Draft genome of the hookworm Ancylostoma caninum.</title>
        <authorList>
            <person name="Mitreva M."/>
        </authorList>
    </citation>
    <scope>NUCLEOTIDE SEQUENCE [LARGE SCALE GENOMIC DNA]</scope>
    <source>
        <strain evidence="3 4">Baltimore</strain>
    </source>
</reference>
<accession>A0A368EZP0</accession>
<dbReference type="EMBL" id="JOJR01013045">
    <property type="protein sequence ID" value="RCN25266.1"/>
    <property type="molecule type" value="Genomic_DNA"/>
</dbReference>
<proteinExistence type="predicted"/>
<evidence type="ECO:0000259" key="2">
    <source>
        <dbReference type="Pfam" id="PF24871"/>
    </source>
</evidence>
<dbReference type="InterPro" id="IPR056769">
    <property type="entry name" value="Piezo_TM1-24"/>
</dbReference>
<evidence type="ECO:0000313" key="3">
    <source>
        <dbReference type="EMBL" id="RCN25266.1"/>
    </source>
</evidence>
<dbReference type="STRING" id="29170.A0A368EZP0"/>
<feature type="transmembrane region" description="Helical" evidence="1">
    <location>
        <begin position="44"/>
        <end position="65"/>
    </location>
</feature>
<name>A0A368EZP0_ANCCA</name>